<dbReference type="Pfam" id="PF00069">
    <property type="entry name" value="Pkinase"/>
    <property type="match status" value="1"/>
</dbReference>
<dbReference type="SMART" id="SM00220">
    <property type="entry name" value="S_TKc"/>
    <property type="match status" value="1"/>
</dbReference>
<feature type="region of interest" description="Disordered" evidence="19">
    <location>
        <begin position="670"/>
        <end position="700"/>
    </location>
</feature>
<name>A0AAV4LTY1_BABCB</name>
<organism evidence="22 23">
    <name type="scientific">Babesia caballi</name>
    <dbReference type="NCBI Taxonomy" id="5871"/>
    <lineage>
        <taxon>Eukaryota</taxon>
        <taxon>Sar</taxon>
        <taxon>Alveolata</taxon>
        <taxon>Apicomplexa</taxon>
        <taxon>Aconoidasida</taxon>
        <taxon>Piroplasmida</taxon>
        <taxon>Babesiidae</taxon>
        <taxon>Babesia</taxon>
    </lineage>
</organism>
<dbReference type="EC" id="2.7.11.1" evidence="2"/>
<evidence type="ECO:0000259" key="21">
    <source>
        <dbReference type="PROSITE" id="PS50011"/>
    </source>
</evidence>
<reference evidence="22 23" key="1">
    <citation type="submission" date="2021-06" db="EMBL/GenBank/DDBJ databases">
        <title>Genome sequence of Babesia caballi.</title>
        <authorList>
            <person name="Yamagishi J."/>
            <person name="Kidaka T."/>
            <person name="Ochi A."/>
        </authorList>
    </citation>
    <scope>NUCLEOTIDE SEQUENCE [LARGE SCALE GENOMIC DNA]</scope>
    <source>
        <strain evidence="22">USDA-D6B2</strain>
    </source>
</reference>
<sequence length="1331" mass="147783">MSLARRRHRSLTPRADEESPGEVSLIVLDTEGLAYSTNFSRNVRWVTRLTDSLLNVKKPYVNTPKNVCALNNAPRNSFSWEHGESCHADGADRAHGGQGTCGRTEAKLECRRHLVPSYDGYVYCVYEQNQSHLLQIHVRDIVNFTPFRTPLLEGVYLEGSRNSSVMALDFDTGSYIARTIHEVDPKLPAGPASGPTAGNARLRQLHIGYTDWTVRAFDEKTHEELWSFNWREIGAVNSESMDPGVVEQVRNIVTVEGKTLQMELEDDEGTYTEDMNFPFPIAAVFAVVWNESEEILTLQLVERVSIPPPAAFLQNVLGKTFGPGRLTSSSYFGRNLVSVRNGVIDVQKPWQAYDEPGANEGGRLIEIKTVDKQHYYPLDARLRHLTITQQANTRWHAVKSWCVFACWFFALALAPVLGILTLLKRFLPLEFFHDVGGALRERSRGLPGSGRTHSSRSVDSDESRHMGVTVTVESSVIHLGEDEMTREDELQAISVVPHGTALADFLENGRFLRTFSGIKLLGKGGFGSVYRAQHKLEPGNPTYAIKLVLLKLKASEGLTSRRYFREVAANREISSKYVVRYFTWWCEEPHFLPLTQLTPEIQSAAASNVKHLVGLNSLNPERSKALTGFMHHYQEMLRGIVQKTGEDGSPQSGSAADACGRIQRLLALDGDSEGDDGLVDDNDSMLNGNFSRQSVDEQTGEPLMQYSESSGGVVFEYSNPSQAPDDSSDSDSSSDTSGTDSDESIDRHQSRAKETEKHYPVVLLILMELCKGFTLREWLNRPQRSDQPMKYTLSENGVPIEFDLFRQLIKGLRDIHANKFIHRDLKPENVFVDPATNALKIGDFGLVGFISQSTCETSDTPAPEVSPTHFSSEQYQSSVPGQIIGTPGYTAPEGGVNCSEKADIFSASLVLLELLSPRFPTVMERFTVLENFRNAGRVPDFIAERLQPWHQLLMEMGDRVPERRPSAVEVQKKLKLLYYLVVGRRSSRRLGVLLVVRHGEEGHAEVVHDLRYGLVEEEEHAREPVDRRADQQRVEGGRRQGRHGVAEAREQADAERALGEQAYDVVDADDGAQRGGEEAADNAGRGRHGVGQQVGQEHVRERGDDEPRVPRAVASLEEEADKAAEPLHPGERGDAVHADAQQVRKPGEVVGHERGDGVRAQHGRRLEGEEGAAVVVQQLHRDHDEVRLRHAQGAVRVDEGLELALTPDRAQHVHGRYAAEQEDGQGEPPREYVEADVGVKDGDHGVHAVVQQLAERRADAELARLLPVDAVERLRTRHGRDHERDPVGGPAAVQFGGEGDDDVVHAEDAGGAAEGEDVGGDALRRHVRRDR</sequence>
<evidence type="ECO:0000256" key="1">
    <source>
        <dbReference type="ARBA" id="ARBA00004115"/>
    </source>
</evidence>
<evidence type="ECO:0000256" key="17">
    <source>
        <dbReference type="ARBA" id="ARBA00048977"/>
    </source>
</evidence>
<feature type="binding site" evidence="18">
    <location>
        <position position="546"/>
    </location>
    <ligand>
        <name>ATP</name>
        <dbReference type="ChEBI" id="CHEBI:30616"/>
    </ligand>
</feature>
<evidence type="ECO:0000313" key="23">
    <source>
        <dbReference type="Proteomes" id="UP001497744"/>
    </source>
</evidence>
<keyword evidence="10" id="KW-0346">Stress response</keyword>
<evidence type="ECO:0000256" key="20">
    <source>
        <dbReference type="SAM" id="Phobius"/>
    </source>
</evidence>
<keyword evidence="20" id="KW-0812">Transmembrane</keyword>
<keyword evidence="4" id="KW-0808">Transferase</keyword>
<dbReference type="InterPro" id="IPR008271">
    <property type="entry name" value="Ser/Thr_kinase_AS"/>
</dbReference>
<keyword evidence="9" id="KW-0810">Translation regulation</keyword>
<dbReference type="PANTHER" id="PTHR11042">
    <property type="entry name" value="EUKARYOTIC TRANSLATION INITIATION FACTOR 2-ALPHA KINASE EIF2-ALPHA KINASE -RELATED"/>
    <property type="match status" value="1"/>
</dbReference>
<evidence type="ECO:0000256" key="7">
    <source>
        <dbReference type="ARBA" id="ARBA00022824"/>
    </source>
</evidence>
<dbReference type="GeneID" id="94194012"/>
<keyword evidence="7" id="KW-0256">Endoplasmic reticulum</keyword>
<feature type="domain" description="Protein kinase" evidence="21">
    <location>
        <begin position="515"/>
        <end position="980"/>
    </location>
</feature>
<dbReference type="PROSITE" id="PS00108">
    <property type="entry name" value="PROTEIN_KINASE_ST"/>
    <property type="match status" value="1"/>
</dbReference>
<evidence type="ECO:0000256" key="4">
    <source>
        <dbReference type="ARBA" id="ARBA00022679"/>
    </source>
</evidence>
<comment type="catalytic activity">
    <reaction evidence="16">
        <text>L-threonyl-[protein] + ATP = O-phospho-L-threonyl-[protein] + ADP + H(+)</text>
        <dbReference type="Rhea" id="RHEA:46608"/>
        <dbReference type="Rhea" id="RHEA-COMP:11060"/>
        <dbReference type="Rhea" id="RHEA-COMP:11605"/>
        <dbReference type="ChEBI" id="CHEBI:15378"/>
        <dbReference type="ChEBI" id="CHEBI:30013"/>
        <dbReference type="ChEBI" id="CHEBI:30616"/>
        <dbReference type="ChEBI" id="CHEBI:61977"/>
        <dbReference type="ChEBI" id="CHEBI:456216"/>
        <dbReference type="EC" id="2.7.11.1"/>
    </reaction>
    <physiologicalReaction direction="left-to-right" evidence="16">
        <dbReference type="Rhea" id="RHEA:46609"/>
    </physiologicalReaction>
</comment>
<feature type="compositionally biased region" description="Basic and acidic residues" evidence="19">
    <location>
        <begin position="1019"/>
        <end position="1058"/>
    </location>
</feature>
<proteinExistence type="inferred from homology"/>
<keyword evidence="20" id="KW-0472">Membrane</keyword>
<dbReference type="EMBL" id="BPLF01000002">
    <property type="protein sequence ID" value="GIX62531.1"/>
    <property type="molecule type" value="Genomic_DNA"/>
</dbReference>
<dbReference type="GO" id="GO:0005524">
    <property type="term" value="F:ATP binding"/>
    <property type="evidence" value="ECO:0007669"/>
    <property type="project" value="UniProtKB-UniRule"/>
</dbReference>
<dbReference type="GO" id="GO:0017148">
    <property type="term" value="P:negative regulation of translation"/>
    <property type="evidence" value="ECO:0007669"/>
    <property type="project" value="UniProtKB-KW"/>
</dbReference>
<feature type="compositionally biased region" description="Low complexity" evidence="19">
    <location>
        <begin position="730"/>
        <end position="739"/>
    </location>
</feature>
<dbReference type="GO" id="GO:0005634">
    <property type="term" value="C:nucleus"/>
    <property type="evidence" value="ECO:0007669"/>
    <property type="project" value="TreeGrafter"/>
</dbReference>
<dbReference type="CDD" id="cd13996">
    <property type="entry name" value="STKc_EIF2AK"/>
    <property type="match status" value="1"/>
</dbReference>
<feature type="compositionally biased region" description="Basic and acidic residues" evidence="19">
    <location>
        <begin position="744"/>
        <end position="753"/>
    </location>
</feature>
<evidence type="ECO:0000256" key="16">
    <source>
        <dbReference type="ARBA" id="ARBA00048659"/>
    </source>
</evidence>
<evidence type="ECO:0000256" key="19">
    <source>
        <dbReference type="SAM" id="MobiDB-lite"/>
    </source>
</evidence>
<keyword evidence="11" id="KW-0325">Glycoprotein</keyword>
<evidence type="ECO:0000256" key="13">
    <source>
        <dbReference type="ARBA" id="ARBA00023230"/>
    </source>
</evidence>
<dbReference type="GO" id="GO:0006986">
    <property type="term" value="P:response to unfolded protein"/>
    <property type="evidence" value="ECO:0007669"/>
    <property type="project" value="UniProtKB-KW"/>
</dbReference>
<comment type="catalytic activity">
    <reaction evidence="17">
        <text>L-seryl-[protein] + ATP = O-phospho-L-seryl-[protein] + ADP + H(+)</text>
        <dbReference type="Rhea" id="RHEA:17989"/>
        <dbReference type="Rhea" id="RHEA-COMP:9863"/>
        <dbReference type="Rhea" id="RHEA-COMP:11604"/>
        <dbReference type="ChEBI" id="CHEBI:15378"/>
        <dbReference type="ChEBI" id="CHEBI:29999"/>
        <dbReference type="ChEBI" id="CHEBI:30616"/>
        <dbReference type="ChEBI" id="CHEBI:83421"/>
        <dbReference type="ChEBI" id="CHEBI:456216"/>
        <dbReference type="EC" id="2.7.11.1"/>
    </reaction>
    <physiologicalReaction direction="left-to-right" evidence="17">
        <dbReference type="Rhea" id="RHEA:17990"/>
    </physiologicalReaction>
</comment>
<evidence type="ECO:0000256" key="9">
    <source>
        <dbReference type="ARBA" id="ARBA00022845"/>
    </source>
</evidence>
<dbReference type="InterPro" id="IPR017441">
    <property type="entry name" value="Protein_kinase_ATP_BS"/>
</dbReference>
<dbReference type="PROSITE" id="PS00107">
    <property type="entry name" value="PROTEIN_KINASE_ATP"/>
    <property type="match status" value="1"/>
</dbReference>
<feature type="compositionally biased region" description="Polar residues" evidence="19">
    <location>
        <begin position="684"/>
        <end position="697"/>
    </location>
</feature>
<comment type="subcellular location">
    <subcellularLocation>
        <location evidence="1">Endoplasmic reticulum membrane</location>
        <topology evidence="1">Single-pass type I membrane protein</topology>
    </subcellularLocation>
</comment>
<dbReference type="Gene3D" id="2.130.10.10">
    <property type="entry name" value="YVTN repeat-like/Quinoprotein amine dehydrogenase"/>
    <property type="match status" value="1"/>
</dbReference>
<feature type="region of interest" description="Disordered" evidence="19">
    <location>
        <begin position="1276"/>
        <end position="1331"/>
    </location>
</feature>
<accession>A0AAV4LTY1</accession>
<dbReference type="PANTHER" id="PTHR11042:SF160">
    <property type="entry name" value="EUKARYOTIC TRANSLATION INITIATION FACTOR 2-ALPHA KINASE 1"/>
    <property type="match status" value="1"/>
</dbReference>
<feature type="region of interest" description="Disordered" evidence="19">
    <location>
        <begin position="713"/>
        <end position="753"/>
    </location>
</feature>
<evidence type="ECO:0000256" key="8">
    <source>
        <dbReference type="ARBA" id="ARBA00022840"/>
    </source>
</evidence>
<comment type="similarity">
    <text evidence="14">Belongs to the protein kinase superfamily. Ser/Thr protein kinase family. GCN2 subfamily.</text>
</comment>
<protein>
    <recommendedName>
        <fullName evidence="2">non-specific serine/threonine protein kinase</fullName>
        <ecNumber evidence="2">2.7.11.1</ecNumber>
    </recommendedName>
    <alternativeName>
        <fullName evidence="15">PRKR-like endoplasmic reticulum kinase</fullName>
    </alternativeName>
</protein>
<feature type="transmembrane region" description="Helical" evidence="20">
    <location>
        <begin position="401"/>
        <end position="423"/>
    </location>
</feature>
<dbReference type="PROSITE" id="PS50011">
    <property type="entry name" value="PROTEIN_KINASE_DOM"/>
    <property type="match status" value="1"/>
</dbReference>
<evidence type="ECO:0000256" key="12">
    <source>
        <dbReference type="ARBA" id="ARBA00023193"/>
    </source>
</evidence>
<evidence type="ECO:0000256" key="6">
    <source>
        <dbReference type="ARBA" id="ARBA00022777"/>
    </source>
</evidence>
<feature type="compositionally biased region" description="Basic residues" evidence="19">
    <location>
        <begin position="1"/>
        <end position="11"/>
    </location>
</feature>
<keyword evidence="20" id="KW-1133">Transmembrane helix</keyword>
<evidence type="ECO:0000256" key="10">
    <source>
        <dbReference type="ARBA" id="ARBA00023016"/>
    </source>
</evidence>
<keyword evidence="8 18" id="KW-0067">ATP-binding</keyword>
<feature type="compositionally biased region" description="Acidic residues" evidence="19">
    <location>
        <begin position="670"/>
        <end position="683"/>
    </location>
</feature>
<keyword evidence="5 18" id="KW-0547">Nucleotide-binding</keyword>
<feature type="compositionally biased region" description="Basic and acidic residues" evidence="19">
    <location>
        <begin position="1097"/>
        <end position="1109"/>
    </location>
</feature>
<evidence type="ECO:0000256" key="14">
    <source>
        <dbReference type="ARBA" id="ARBA00037982"/>
    </source>
</evidence>
<gene>
    <name evidence="22" type="ORF">BcabD6B2_19660</name>
</gene>
<evidence type="ECO:0000256" key="2">
    <source>
        <dbReference type="ARBA" id="ARBA00012513"/>
    </source>
</evidence>
<keyword evidence="13" id="KW-0834">Unfolded protein response</keyword>
<dbReference type="SUPFAM" id="SSF56112">
    <property type="entry name" value="Protein kinase-like (PK-like)"/>
    <property type="match status" value="1"/>
</dbReference>
<dbReference type="Gene3D" id="3.30.200.20">
    <property type="entry name" value="Phosphorylase Kinase, domain 1"/>
    <property type="match status" value="1"/>
</dbReference>
<dbReference type="SUPFAM" id="SSF50998">
    <property type="entry name" value="Quinoprotein alcohol dehydrogenase-like"/>
    <property type="match status" value="1"/>
</dbReference>
<keyword evidence="23" id="KW-1185">Reference proteome</keyword>
<feature type="region of interest" description="Disordered" evidence="19">
    <location>
        <begin position="1018"/>
        <end position="1109"/>
    </location>
</feature>
<dbReference type="RefSeq" id="XP_067714600.1">
    <property type="nucleotide sequence ID" value="XM_067858499.1"/>
</dbReference>
<dbReference type="GO" id="GO:0005789">
    <property type="term" value="C:endoplasmic reticulum membrane"/>
    <property type="evidence" value="ECO:0007669"/>
    <property type="project" value="UniProtKB-SubCell"/>
</dbReference>
<feature type="compositionally biased region" description="Basic and acidic residues" evidence="19">
    <location>
        <begin position="1276"/>
        <end position="1286"/>
    </location>
</feature>
<evidence type="ECO:0000256" key="15">
    <source>
        <dbReference type="ARBA" id="ARBA00041500"/>
    </source>
</evidence>
<keyword evidence="6 22" id="KW-0418">Kinase</keyword>
<feature type="region of interest" description="Disordered" evidence="19">
    <location>
        <begin position="1"/>
        <end position="21"/>
    </location>
</feature>
<dbReference type="GO" id="GO:0004694">
    <property type="term" value="F:eukaryotic translation initiation factor 2alpha kinase activity"/>
    <property type="evidence" value="ECO:0007669"/>
    <property type="project" value="TreeGrafter"/>
</dbReference>
<feature type="region of interest" description="Disordered" evidence="19">
    <location>
        <begin position="443"/>
        <end position="463"/>
    </location>
</feature>
<comment type="caution">
    <text evidence="22">The sequence shown here is derived from an EMBL/GenBank/DDBJ whole genome shotgun (WGS) entry which is preliminary data.</text>
</comment>
<dbReference type="Gene3D" id="1.10.510.10">
    <property type="entry name" value="Transferase(Phosphotransferase) domain 1"/>
    <property type="match status" value="1"/>
</dbReference>
<keyword evidence="3" id="KW-0723">Serine/threonine-protein kinase</keyword>
<keyword evidence="12" id="KW-0652">Protein synthesis inhibitor</keyword>
<dbReference type="InterPro" id="IPR050339">
    <property type="entry name" value="CC_SR_Kinase"/>
</dbReference>
<evidence type="ECO:0000256" key="3">
    <source>
        <dbReference type="ARBA" id="ARBA00022527"/>
    </source>
</evidence>
<evidence type="ECO:0000256" key="18">
    <source>
        <dbReference type="PROSITE-ProRule" id="PRU10141"/>
    </source>
</evidence>
<evidence type="ECO:0000313" key="22">
    <source>
        <dbReference type="EMBL" id="GIX62531.1"/>
    </source>
</evidence>
<evidence type="ECO:0000256" key="5">
    <source>
        <dbReference type="ARBA" id="ARBA00022741"/>
    </source>
</evidence>
<dbReference type="InterPro" id="IPR011047">
    <property type="entry name" value="Quinoprotein_ADH-like_sf"/>
</dbReference>
<evidence type="ECO:0000256" key="11">
    <source>
        <dbReference type="ARBA" id="ARBA00023180"/>
    </source>
</evidence>
<dbReference type="Proteomes" id="UP001497744">
    <property type="component" value="Unassembled WGS sequence"/>
</dbReference>
<dbReference type="InterPro" id="IPR011009">
    <property type="entry name" value="Kinase-like_dom_sf"/>
</dbReference>
<dbReference type="InterPro" id="IPR015943">
    <property type="entry name" value="WD40/YVTN_repeat-like_dom_sf"/>
</dbReference>
<dbReference type="InterPro" id="IPR000719">
    <property type="entry name" value="Prot_kinase_dom"/>
</dbReference>